<dbReference type="PATRIC" id="fig|36816.3.peg.853"/>
<dbReference type="InterPro" id="IPR007278">
    <property type="entry name" value="DUF397"/>
</dbReference>
<accession>A0A0M9XAN0</accession>
<name>A0A0M9XAN0_9ACTN</name>
<dbReference type="Proteomes" id="UP000037773">
    <property type="component" value="Unassembled WGS sequence"/>
</dbReference>
<dbReference type="Pfam" id="PF04149">
    <property type="entry name" value="DUF397"/>
    <property type="match status" value="1"/>
</dbReference>
<feature type="domain" description="DUF397" evidence="1">
    <location>
        <begin position="8"/>
        <end position="60"/>
    </location>
</feature>
<reference evidence="2 3" key="1">
    <citation type="submission" date="2015-07" db="EMBL/GenBank/DDBJ databases">
        <authorList>
            <person name="Noorani M."/>
        </authorList>
    </citation>
    <scope>NUCLEOTIDE SEQUENCE [LARGE SCALE GENOMIC DNA]</scope>
    <source>
        <strain evidence="2 3">NRRL B-24567</strain>
    </source>
</reference>
<gene>
    <name evidence="2" type="ORF">ADK41_03995</name>
</gene>
<keyword evidence="3" id="KW-1185">Reference proteome</keyword>
<dbReference type="RefSeq" id="WP_030825309.1">
    <property type="nucleotide sequence ID" value="NZ_LGCN01000029.1"/>
</dbReference>
<evidence type="ECO:0000313" key="2">
    <source>
        <dbReference type="EMBL" id="KOT44756.1"/>
    </source>
</evidence>
<dbReference type="AlphaFoldDB" id="A0A0M9XAN0"/>
<evidence type="ECO:0000259" key="1">
    <source>
        <dbReference type="Pfam" id="PF04149"/>
    </source>
</evidence>
<proteinExistence type="predicted"/>
<protein>
    <recommendedName>
        <fullName evidence="1">DUF397 domain-containing protein</fullName>
    </recommendedName>
</protein>
<comment type="caution">
    <text evidence="2">The sequence shown here is derived from an EMBL/GenBank/DDBJ whole genome shotgun (WGS) entry which is preliminary data.</text>
</comment>
<dbReference type="EMBL" id="LGCN01000029">
    <property type="protein sequence ID" value="KOT44756.1"/>
    <property type="molecule type" value="Genomic_DNA"/>
</dbReference>
<organism evidence="2 3">
    <name type="scientific">Streptomyces caelestis</name>
    <dbReference type="NCBI Taxonomy" id="36816"/>
    <lineage>
        <taxon>Bacteria</taxon>
        <taxon>Bacillati</taxon>
        <taxon>Actinomycetota</taxon>
        <taxon>Actinomycetes</taxon>
        <taxon>Kitasatosporales</taxon>
        <taxon>Streptomycetaceae</taxon>
        <taxon>Streptomyces</taxon>
    </lineage>
</organism>
<evidence type="ECO:0000313" key="3">
    <source>
        <dbReference type="Proteomes" id="UP000037773"/>
    </source>
</evidence>
<sequence length="68" mass="7350">MTAPSQPTWFKSSYSGGSGTECVECAHVPYGVLIRDSKDVDGSVVSVEADAWRFFVAGLRRERPVVSA</sequence>
<dbReference type="OrthoDB" id="4323652at2"/>